<dbReference type="CDD" id="cd02440">
    <property type="entry name" value="AdoMet_MTases"/>
    <property type="match status" value="1"/>
</dbReference>
<dbReference type="SUPFAM" id="SSF53335">
    <property type="entry name" value="S-adenosyl-L-methionine-dependent methyltransferases"/>
    <property type="match status" value="1"/>
</dbReference>
<organism evidence="4 5">
    <name type="scientific">Muricoprocola aceti</name>
    <dbReference type="NCBI Taxonomy" id="2981772"/>
    <lineage>
        <taxon>Bacteria</taxon>
        <taxon>Bacillati</taxon>
        <taxon>Bacillota</taxon>
        <taxon>Clostridia</taxon>
        <taxon>Lachnospirales</taxon>
        <taxon>Lachnospiraceae</taxon>
        <taxon>Muricoprocola</taxon>
    </lineage>
</organism>
<dbReference type="InterPro" id="IPR041698">
    <property type="entry name" value="Methyltransf_25"/>
</dbReference>
<keyword evidence="2" id="KW-0808">Transferase</keyword>
<keyword evidence="5" id="KW-1185">Reference proteome</keyword>
<protein>
    <submittedName>
        <fullName evidence="4">Class I SAM-dependent methyltransferase</fullName>
    </submittedName>
</protein>
<dbReference type="InterPro" id="IPR029063">
    <property type="entry name" value="SAM-dependent_MTases_sf"/>
</dbReference>
<dbReference type="RefSeq" id="WP_262655853.1">
    <property type="nucleotide sequence ID" value="NZ_JAOQKE010000030.1"/>
</dbReference>
<dbReference type="PANTHER" id="PTHR43861:SF1">
    <property type="entry name" value="TRANS-ACONITATE 2-METHYLTRANSFERASE"/>
    <property type="match status" value="1"/>
</dbReference>
<gene>
    <name evidence="4" type="ORF">OCV47_14945</name>
</gene>
<dbReference type="Gene3D" id="3.40.50.150">
    <property type="entry name" value="Vaccinia Virus protein VP39"/>
    <property type="match status" value="1"/>
</dbReference>
<evidence type="ECO:0000256" key="1">
    <source>
        <dbReference type="ARBA" id="ARBA00022603"/>
    </source>
</evidence>
<dbReference type="EMBL" id="JAOQKE010000030">
    <property type="protein sequence ID" value="MCU6726603.1"/>
    <property type="molecule type" value="Genomic_DNA"/>
</dbReference>
<accession>A0ABT2SRA7</accession>
<evidence type="ECO:0000259" key="3">
    <source>
        <dbReference type="Pfam" id="PF13649"/>
    </source>
</evidence>
<evidence type="ECO:0000313" key="4">
    <source>
        <dbReference type="EMBL" id="MCU6726603.1"/>
    </source>
</evidence>
<sequence>MYSEIFSKVYDAFGWNYYPESFAQLLLKWIEEKGITVKNMLDLGCGTGILCSIMQEHGIEAHGMDLSHGMIAMAKEKYPQLRFEQGNMVTWKPEKSYDLVTSTCDALNHILEPEEVKAVFRNVYSYVNPGGYFLFDLLREGEAEECEPVELGELEGKRLQFQIRHPQEGFVTLQTDLYEGEQLVNTEKIQERIYSSEWIMEELRRAGFSDVTCTDQLLEGHEEHAATWFVIAKK</sequence>
<reference evidence="4 5" key="1">
    <citation type="journal article" date="2021" name="ISME Commun">
        <title>Automated analysis of genomic sequences facilitates high-throughput and comprehensive description of bacteria.</title>
        <authorList>
            <person name="Hitch T.C.A."/>
        </authorList>
    </citation>
    <scope>NUCLEOTIDE SEQUENCE [LARGE SCALE GENOMIC DNA]</scope>
    <source>
        <strain evidence="4 5">Sanger_29</strain>
    </source>
</reference>
<evidence type="ECO:0000313" key="5">
    <source>
        <dbReference type="Proteomes" id="UP001652338"/>
    </source>
</evidence>
<dbReference type="Pfam" id="PF13649">
    <property type="entry name" value="Methyltransf_25"/>
    <property type="match status" value="1"/>
</dbReference>
<dbReference type="Proteomes" id="UP001652338">
    <property type="component" value="Unassembled WGS sequence"/>
</dbReference>
<feature type="domain" description="Methyltransferase" evidence="3">
    <location>
        <begin position="41"/>
        <end position="131"/>
    </location>
</feature>
<dbReference type="PANTHER" id="PTHR43861">
    <property type="entry name" value="TRANS-ACONITATE 2-METHYLTRANSFERASE-RELATED"/>
    <property type="match status" value="1"/>
</dbReference>
<name>A0ABT2SRA7_9FIRM</name>
<proteinExistence type="predicted"/>
<dbReference type="GO" id="GO:0008168">
    <property type="term" value="F:methyltransferase activity"/>
    <property type="evidence" value="ECO:0007669"/>
    <property type="project" value="UniProtKB-KW"/>
</dbReference>
<evidence type="ECO:0000256" key="2">
    <source>
        <dbReference type="ARBA" id="ARBA00022679"/>
    </source>
</evidence>
<dbReference type="Gene3D" id="2.20.25.110">
    <property type="entry name" value="S-adenosyl-L-methionine-dependent methyltransferases"/>
    <property type="match status" value="1"/>
</dbReference>
<keyword evidence="1 4" id="KW-0489">Methyltransferase</keyword>
<dbReference type="GO" id="GO:0032259">
    <property type="term" value="P:methylation"/>
    <property type="evidence" value="ECO:0007669"/>
    <property type="project" value="UniProtKB-KW"/>
</dbReference>
<comment type="caution">
    <text evidence="4">The sequence shown here is derived from an EMBL/GenBank/DDBJ whole genome shotgun (WGS) entry which is preliminary data.</text>
</comment>